<evidence type="ECO:0000313" key="2">
    <source>
        <dbReference type="EMBL" id="GGY02710.1"/>
    </source>
</evidence>
<reference evidence="2" key="2">
    <citation type="submission" date="2020-09" db="EMBL/GenBank/DDBJ databases">
        <authorList>
            <person name="Sun Q."/>
            <person name="Kim S."/>
        </authorList>
    </citation>
    <scope>NUCLEOTIDE SEQUENCE</scope>
    <source>
        <strain evidence="2">KCTC 32182</strain>
    </source>
</reference>
<proteinExistence type="predicted"/>
<dbReference type="AlphaFoldDB" id="A0A918U714"/>
<keyword evidence="3" id="KW-1185">Reference proteome</keyword>
<comment type="caution">
    <text evidence="2">The sequence shown here is derived from an EMBL/GenBank/DDBJ whole genome shotgun (WGS) entry which is preliminary data.</text>
</comment>
<accession>A0A918U714</accession>
<dbReference type="RefSeq" id="WP_189530039.1">
    <property type="nucleotide sequence ID" value="NZ_BMYX01000001.1"/>
</dbReference>
<evidence type="ECO:0000256" key="1">
    <source>
        <dbReference type="SAM" id="MobiDB-lite"/>
    </source>
</evidence>
<protein>
    <submittedName>
        <fullName evidence="2">Uncharacterized protein</fullName>
    </submittedName>
</protein>
<evidence type="ECO:0000313" key="3">
    <source>
        <dbReference type="Proteomes" id="UP000645257"/>
    </source>
</evidence>
<dbReference type="Proteomes" id="UP000645257">
    <property type="component" value="Unassembled WGS sequence"/>
</dbReference>
<dbReference type="EMBL" id="BMYX01000001">
    <property type="protein sequence ID" value="GGY02710.1"/>
    <property type="molecule type" value="Genomic_DNA"/>
</dbReference>
<organism evidence="2 3">
    <name type="scientific">Paludibacterium paludis</name>
    <dbReference type="NCBI Taxonomy" id="1225769"/>
    <lineage>
        <taxon>Bacteria</taxon>
        <taxon>Pseudomonadati</taxon>
        <taxon>Pseudomonadota</taxon>
        <taxon>Betaproteobacteria</taxon>
        <taxon>Neisseriales</taxon>
        <taxon>Chromobacteriaceae</taxon>
        <taxon>Paludibacterium</taxon>
    </lineage>
</organism>
<name>A0A918U714_9NEIS</name>
<gene>
    <name evidence="2" type="ORF">GCM10011289_01060</name>
</gene>
<reference evidence="2" key="1">
    <citation type="journal article" date="2014" name="Int. J. Syst. Evol. Microbiol.">
        <title>Complete genome sequence of Corynebacterium casei LMG S-19264T (=DSM 44701T), isolated from a smear-ripened cheese.</title>
        <authorList>
            <consortium name="US DOE Joint Genome Institute (JGI-PGF)"/>
            <person name="Walter F."/>
            <person name="Albersmeier A."/>
            <person name="Kalinowski J."/>
            <person name="Ruckert C."/>
        </authorList>
    </citation>
    <scope>NUCLEOTIDE SEQUENCE</scope>
    <source>
        <strain evidence="2">KCTC 32182</strain>
    </source>
</reference>
<sequence>MKHRDRLMMLYRDFLFRQPTRWGIDPEEALERLCEIMQWSRNDAMASCSGDLPDPLATDRPRSTTQSGRQTPGPNGAAMNAGRVSASEE</sequence>
<feature type="compositionally biased region" description="Polar residues" evidence="1">
    <location>
        <begin position="63"/>
        <end position="73"/>
    </location>
</feature>
<feature type="region of interest" description="Disordered" evidence="1">
    <location>
        <begin position="47"/>
        <end position="89"/>
    </location>
</feature>